<dbReference type="EMBL" id="CP106679">
    <property type="protein sequence ID" value="UXP32482.1"/>
    <property type="molecule type" value="Genomic_DNA"/>
</dbReference>
<dbReference type="InterPro" id="IPR044060">
    <property type="entry name" value="Bacterial_rp_domain"/>
</dbReference>
<evidence type="ECO:0000313" key="3">
    <source>
        <dbReference type="Proteomes" id="UP001065174"/>
    </source>
</evidence>
<organism evidence="2 3">
    <name type="scientific">Reichenbachiella agarivorans</name>
    <dbReference type="NCBI Taxonomy" id="2979464"/>
    <lineage>
        <taxon>Bacteria</taxon>
        <taxon>Pseudomonadati</taxon>
        <taxon>Bacteroidota</taxon>
        <taxon>Cytophagia</taxon>
        <taxon>Cytophagales</taxon>
        <taxon>Reichenbachiellaceae</taxon>
        <taxon>Reichenbachiella</taxon>
    </lineage>
</organism>
<dbReference type="RefSeq" id="WP_262309917.1">
    <property type="nucleotide sequence ID" value="NZ_CP106679.1"/>
</dbReference>
<keyword evidence="3" id="KW-1185">Reference proteome</keyword>
<gene>
    <name evidence="2" type="ORF">N6H18_00640</name>
</gene>
<accession>A0ABY6CPN0</accession>
<dbReference type="InterPro" id="IPR011050">
    <property type="entry name" value="Pectin_lyase_fold/virulence"/>
</dbReference>
<sequence length="1128" mass="121767">MKRLIRIVTIPVLLLIQTVVYGQDVIDTSFEDYTDGTLAGQNSWTVNDGIATIVTGSDYIHTGSKGLKLSSPATEGPLEIDHLAYDKTQTGLSGNVYIDFWVKIISYASGDGDDFYIRAYDLLPDNGVRRAAELRFYPSGRIKIAGKDETLELTDGTYTTGTWMRVSLSIDYATQQFEIALDGTVVEQTFDFREHYDATTKGRTNDIKEYHGLLLYHDDGTGGDYAIDDLYVGTTAIDDIAFTPPTTDRTITVTQPDRATITLDPQKDIYQVGESVTVTLSGIEEHYKLGTWTGSLSGTENPTTLTLTGNADIGANIIVDESNPPNDYTINITQPEGGTITVDPASGPYYEGDPVKFTLVPAIGYEFNSWTGITGTETTVNLNIAENLVVSASLSQGSFTERIVNVSNKSQLEDALEDIQPGDRIILADGTYDGVRETIKQLGGTGQYPVTIEAANQGMAKITGESRFYLEQAAYITFSGLDFDVSITTLFKLTGCNNIRITRNVFKNAGDGGSSKLIIIGDVWEGEICTSHHNRIDHNLFDGKSDTGALLVIDGTHGTVPQVSQYDRIDHNHFRNIGPRITNEKETIRVGLSDLSLSSAYCTIENNLFEACDGDPEIISIKSNDNFVRNNTFLRSLGTVSLRHGNRTEVSGNFFFGDGKTAMFEGEVIGCGGVRVYGKDHKIFNNYFEGLTGDRWDAACTLTQGDASNDNVTQSSNLTKHYVIENLEFTHNTLVNNASDIEIGYRDDWGKKPINVLIANNIIVQDKNPVTKVYFAGTDSDVSFADNIIYTTGTATWGDIAFTAAEASNVNPQLEKSTCKIPEVDCTTEYPIAIWKISSASSPAVDPTPANTIAGVSVGIEGQATTGTRDIGADEYNGTDAITNGAIDARYVGPNAIPFGIDANAVYSITLVQTDGGTISVSPVSETYAAGSKVTFTATANEGLFFNSWSGFSGTQAVMEVVVTSDMTVSGVFSDVVPEYNIVLTQTEGGTIAVSPATGPYTSGSTVTFTATANNGHSFVAWNGITATDNVVEIVITSDLNVSAEFSTITSSTEQLSDLIQTYPNPFVGSITLESKTPATVTIYGIDKHMVDSFELKDKIEWTAPTPGLYIGHVSSNGKTQILKLLAQ</sequence>
<evidence type="ECO:0000313" key="2">
    <source>
        <dbReference type="EMBL" id="UXP32482.1"/>
    </source>
</evidence>
<dbReference type="Pfam" id="PF14592">
    <property type="entry name" value="Chondroitinas_B"/>
    <property type="match status" value="1"/>
</dbReference>
<dbReference type="SUPFAM" id="SSF51126">
    <property type="entry name" value="Pectin lyase-like"/>
    <property type="match status" value="1"/>
</dbReference>
<reference evidence="2" key="1">
    <citation type="submission" date="2022-09" db="EMBL/GenBank/DDBJ databases">
        <title>Comparative genomics and taxonomic characterization of three novel marine species of genus Reichenbachiella exhibiting antioxidant and polysaccharide degradation activities.</title>
        <authorList>
            <person name="Muhammad N."/>
            <person name="Lee Y.-J."/>
            <person name="Ko J."/>
            <person name="Kim S.-G."/>
        </authorList>
    </citation>
    <scope>NUCLEOTIDE SEQUENCE</scope>
    <source>
        <strain evidence="2">BKB1-1</strain>
    </source>
</reference>
<dbReference type="Pfam" id="PF18998">
    <property type="entry name" value="Flg_new_2"/>
    <property type="match status" value="3"/>
</dbReference>
<feature type="domain" description="Bacterial repeat" evidence="1">
    <location>
        <begin position="907"/>
        <end position="975"/>
    </location>
</feature>
<feature type="domain" description="Bacterial repeat" evidence="1">
    <location>
        <begin position="980"/>
        <end position="1049"/>
    </location>
</feature>
<dbReference type="Gene3D" id="2.160.20.10">
    <property type="entry name" value="Single-stranded right-handed beta-helix, Pectin lyase-like"/>
    <property type="match status" value="1"/>
</dbReference>
<dbReference type="CDD" id="cd14251">
    <property type="entry name" value="PL-6"/>
    <property type="match status" value="1"/>
</dbReference>
<dbReference type="Proteomes" id="UP001065174">
    <property type="component" value="Chromosome"/>
</dbReference>
<proteinExistence type="predicted"/>
<protein>
    <recommendedName>
        <fullName evidence="1">Bacterial repeat domain-containing protein</fullName>
    </recommendedName>
</protein>
<name>A0ABY6CPN0_9BACT</name>
<dbReference type="InterPro" id="IPR039513">
    <property type="entry name" value="PL-6"/>
</dbReference>
<dbReference type="InterPro" id="IPR012334">
    <property type="entry name" value="Pectin_lyas_fold"/>
</dbReference>
<evidence type="ECO:0000259" key="1">
    <source>
        <dbReference type="Pfam" id="PF18998"/>
    </source>
</evidence>
<feature type="domain" description="Bacterial repeat" evidence="1">
    <location>
        <begin position="328"/>
        <end position="393"/>
    </location>
</feature>